<dbReference type="GO" id="GO:0005975">
    <property type="term" value="P:carbohydrate metabolic process"/>
    <property type="evidence" value="ECO:0007669"/>
    <property type="project" value="InterPro"/>
</dbReference>
<organism evidence="4 5">
    <name type="scientific">Brevibacterium aurantiacum</name>
    <dbReference type="NCBI Taxonomy" id="273384"/>
    <lineage>
        <taxon>Bacteria</taxon>
        <taxon>Bacillati</taxon>
        <taxon>Actinomycetota</taxon>
        <taxon>Actinomycetes</taxon>
        <taxon>Micrococcales</taxon>
        <taxon>Brevibacteriaceae</taxon>
        <taxon>Brevibacterium</taxon>
    </lineage>
</organism>
<evidence type="ECO:0000259" key="3">
    <source>
        <dbReference type="PROSITE" id="PS51677"/>
    </source>
</evidence>
<name>A0A3Q9NR00_BREAU</name>
<dbReference type="InterPro" id="IPR051398">
    <property type="entry name" value="Polysacch_Deacetylase"/>
</dbReference>
<keyword evidence="2" id="KW-0732">Signal</keyword>
<dbReference type="InterPro" id="IPR002509">
    <property type="entry name" value="NODB_dom"/>
</dbReference>
<dbReference type="AlphaFoldDB" id="A0A3Q9NR00"/>
<comment type="subcellular location">
    <subcellularLocation>
        <location evidence="1">Secreted</location>
    </subcellularLocation>
</comment>
<reference evidence="4 5" key="1">
    <citation type="submission" date="2017-12" db="EMBL/GenBank/DDBJ databases">
        <authorList>
            <person name="Levesque S."/>
        </authorList>
    </citation>
    <scope>NUCLEOTIDE SEQUENCE [LARGE SCALE GENOMIC DNA]</scope>
    <source>
        <strain evidence="4 5">SMQ-1417</strain>
    </source>
</reference>
<dbReference type="Pfam" id="PF01522">
    <property type="entry name" value="Polysacc_deac_1"/>
    <property type="match status" value="1"/>
</dbReference>
<dbReference type="GO" id="GO:0016810">
    <property type="term" value="F:hydrolase activity, acting on carbon-nitrogen (but not peptide) bonds"/>
    <property type="evidence" value="ECO:0007669"/>
    <property type="project" value="InterPro"/>
</dbReference>
<dbReference type="EMBL" id="CP025330">
    <property type="protein sequence ID" value="AZT92945.1"/>
    <property type="molecule type" value="Genomic_DNA"/>
</dbReference>
<evidence type="ECO:0000256" key="2">
    <source>
        <dbReference type="ARBA" id="ARBA00022729"/>
    </source>
</evidence>
<dbReference type="CDD" id="cd10918">
    <property type="entry name" value="CE4_NodB_like_5s_6s"/>
    <property type="match status" value="1"/>
</dbReference>
<evidence type="ECO:0000313" key="4">
    <source>
        <dbReference type="EMBL" id="AZT92945.1"/>
    </source>
</evidence>
<dbReference type="GO" id="GO:0005576">
    <property type="term" value="C:extracellular region"/>
    <property type="evidence" value="ECO:0007669"/>
    <property type="project" value="UniProtKB-SubCell"/>
</dbReference>
<reference evidence="4 5" key="2">
    <citation type="submission" date="2019-01" db="EMBL/GenBank/DDBJ databases">
        <title>Comparative genomic analysis of Brevibacterium aurantiacum sheds light on its evolution and its adaptation to smear-ripened cheeses.</title>
        <authorList>
            <person name="Moineau S."/>
        </authorList>
    </citation>
    <scope>NUCLEOTIDE SEQUENCE [LARGE SCALE GENOMIC DNA]</scope>
    <source>
        <strain evidence="4 5">SMQ-1417</strain>
    </source>
</reference>
<proteinExistence type="predicted"/>
<protein>
    <recommendedName>
        <fullName evidence="3">NodB homology domain-containing protein</fullName>
    </recommendedName>
</protein>
<dbReference type="Proteomes" id="UP000283000">
    <property type="component" value="Chromosome"/>
</dbReference>
<dbReference type="PANTHER" id="PTHR34216:SF3">
    <property type="entry name" value="POLY-BETA-1,6-N-ACETYL-D-GLUCOSAMINE N-DEACETYLASE"/>
    <property type="match status" value="1"/>
</dbReference>
<dbReference type="SUPFAM" id="SSF88713">
    <property type="entry name" value="Glycoside hydrolase/deacetylase"/>
    <property type="match status" value="1"/>
</dbReference>
<accession>A0A3Q9NR00</accession>
<evidence type="ECO:0000256" key="1">
    <source>
        <dbReference type="ARBA" id="ARBA00004613"/>
    </source>
</evidence>
<dbReference type="PANTHER" id="PTHR34216">
    <property type="match status" value="1"/>
</dbReference>
<dbReference type="PROSITE" id="PS51677">
    <property type="entry name" value="NODB"/>
    <property type="match status" value="1"/>
</dbReference>
<dbReference type="Gene3D" id="3.20.20.370">
    <property type="entry name" value="Glycoside hydrolase/deacetylase"/>
    <property type="match status" value="1"/>
</dbReference>
<sequence length="284" mass="31558">MNAVGHGISLTRSVQRIPILLYHSVGTSPSAQFRDFCVSESQFSDHLEMISESGYTVVPLSQVVEHIAEGGPLPPRPLVLTIDDGFRDSLDIAYPLLRAKEFPSILYVVAGFLGLKSTWLTDEGAGNIPMVSPEDLCFLSANGMEIGAHTLTHPWLDSLPSEEVRREVQRSRLVLSDIVGESIESFAYPHGYHSHRTVQLVRSAGFHSACAVRNLVSHSSDNPFALSRVTVRSDMSPEMLDNILNSADLAPKREKIRTLAGRQIRRVKYRFPNKQQARVKNAER</sequence>
<dbReference type="InterPro" id="IPR011330">
    <property type="entry name" value="Glyco_hydro/deAcase_b/a-brl"/>
</dbReference>
<gene>
    <name evidence="4" type="ORF">CXR23_07155</name>
</gene>
<evidence type="ECO:0000313" key="5">
    <source>
        <dbReference type="Proteomes" id="UP000283000"/>
    </source>
</evidence>
<feature type="domain" description="NodB homology" evidence="3">
    <location>
        <begin position="76"/>
        <end position="284"/>
    </location>
</feature>